<evidence type="ECO:0000313" key="1">
    <source>
        <dbReference type="EMBL" id="GFY63667.1"/>
    </source>
</evidence>
<reference evidence="1" key="1">
    <citation type="submission" date="2020-08" db="EMBL/GenBank/DDBJ databases">
        <title>Multicomponent nature underlies the extraordinary mechanical properties of spider dragline silk.</title>
        <authorList>
            <person name="Kono N."/>
            <person name="Nakamura H."/>
            <person name="Mori M."/>
            <person name="Yoshida Y."/>
            <person name="Ohtoshi R."/>
            <person name="Malay A.D."/>
            <person name="Moran D.A.P."/>
            <person name="Tomita M."/>
            <person name="Numata K."/>
            <person name="Arakawa K."/>
        </authorList>
    </citation>
    <scope>NUCLEOTIDE SEQUENCE</scope>
</reference>
<proteinExistence type="predicted"/>
<gene>
    <name evidence="1" type="ORF">TNIN_419061</name>
</gene>
<dbReference type="Proteomes" id="UP000886998">
    <property type="component" value="Unassembled WGS sequence"/>
</dbReference>
<keyword evidence="2" id="KW-1185">Reference proteome</keyword>
<dbReference type="EMBL" id="BMAV01014886">
    <property type="protein sequence ID" value="GFY63667.1"/>
    <property type="molecule type" value="Genomic_DNA"/>
</dbReference>
<sequence length="152" mass="17565">MSWSAVITVLATNRQTTLRYSRRRGVLLVLFQICAVLWSLVRSVSVSWVSPFPLSSTTCAGKACHARHNSFVTESPMTWYVRRHEIVTETKTTCVARQVELLSEYRSSVHCIAYSYKYLTHILKWKEKVTLTTSFRQIEKENTMVVIVTLMK</sequence>
<organism evidence="1 2">
    <name type="scientific">Trichonephila inaurata madagascariensis</name>
    <dbReference type="NCBI Taxonomy" id="2747483"/>
    <lineage>
        <taxon>Eukaryota</taxon>
        <taxon>Metazoa</taxon>
        <taxon>Ecdysozoa</taxon>
        <taxon>Arthropoda</taxon>
        <taxon>Chelicerata</taxon>
        <taxon>Arachnida</taxon>
        <taxon>Araneae</taxon>
        <taxon>Araneomorphae</taxon>
        <taxon>Entelegynae</taxon>
        <taxon>Araneoidea</taxon>
        <taxon>Nephilidae</taxon>
        <taxon>Trichonephila</taxon>
        <taxon>Trichonephila inaurata</taxon>
    </lineage>
</organism>
<evidence type="ECO:0000313" key="2">
    <source>
        <dbReference type="Proteomes" id="UP000886998"/>
    </source>
</evidence>
<protein>
    <submittedName>
        <fullName evidence="1">Uncharacterized protein</fullName>
    </submittedName>
</protein>
<name>A0A8X7CG50_9ARAC</name>
<dbReference type="OrthoDB" id="10516531at2759"/>
<comment type="caution">
    <text evidence="1">The sequence shown here is derived from an EMBL/GenBank/DDBJ whole genome shotgun (WGS) entry which is preliminary data.</text>
</comment>
<accession>A0A8X7CG50</accession>
<dbReference type="AlphaFoldDB" id="A0A8X7CG50"/>